<keyword evidence="2" id="KW-0472">Membrane</keyword>
<dbReference type="RefSeq" id="WP_152233522.1">
    <property type="nucleotide sequence ID" value="NZ_JBHSKZ010000064.1"/>
</dbReference>
<proteinExistence type="predicted"/>
<reference evidence="3 4" key="1">
    <citation type="submission" date="2019-09" db="EMBL/GenBank/DDBJ databases">
        <title>Characterization of the phylogenetic diversity of two novel species belonging to the genus Bifidobacterium: Bifidobacterium cebidarum sp. nov. and Bifidobacterium leontopitheci sp. nov.</title>
        <authorList>
            <person name="Lugli G.A."/>
            <person name="Duranti S."/>
            <person name="Milani C."/>
            <person name="Turroni F."/>
            <person name="Ventura M."/>
        </authorList>
    </citation>
    <scope>NUCLEOTIDE SEQUENCE [LARGE SCALE GENOMIC DNA]</scope>
    <source>
        <strain evidence="3 4">LMG 31471</strain>
    </source>
</reference>
<comment type="caution">
    <text evidence="3">The sequence shown here is derived from an EMBL/GenBank/DDBJ whole genome shotgun (WGS) entry which is preliminary data.</text>
</comment>
<dbReference type="InterPro" id="IPR025445">
    <property type="entry name" value="DUF4191"/>
</dbReference>
<gene>
    <name evidence="3" type="ORF">F7D09_0148</name>
</gene>
<protein>
    <recommendedName>
        <fullName evidence="5">DUF4191 domain-containing protein</fullName>
    </recommendedName>
</protein>
<dbReference type="Pfam" id="PF13829">
    <property type="entry name" value="DUF4191"/>
    <property type="match status" value="1"/>
</dbReference>
<keyword evidence="4" id="KW-1185">Reference proteome</keyword>
<feature type="compositionally biased region" description="Basic residues" evidence="1">
    <location>
        <begin position="255"/>
        <end position="264"/>
    </location>
</feature>
<dbReference type="Proteomes" id="UP000441772">
    <property type="component" value="Unassembled WGS sequence"/>
</dbReference>
<evidence type="ECO:0000256" key="2">
    <source>
        <dbReference type="SAM" id="Phobius"/>
    </source>
</evidence>
<feature type="transmembrane region" description="Helical" evidence="2">
    <location>
        <begin position="62"/>
        <end position="84"/>
    </location>
</feature>
<name>A0A6I1GIK1_9BIFI</name>
<feature type="region of interest" description="Disordered" evidence="1">
    <location>
        <begin position="240"/>
        <end position="264"/>
    </location>
</feature>
<evidence type="ECO:0008006" key="5">
    <source>
        <dbReference type="Google" id="ProtNLM"/>
    </source>
</evidence>
<keyword evidence="2" id="KW-0812">Transmembrane</keyword>
<organism evidence="3 4">
    <name type="scientific">Bifidobacterium leontopitheci</name>
    <dbReference type="NCBI Taxonomy" id="2650774"/>
    <lineage>
        <taxon>Bacteria</taxon>
        <taxon>Bacillati</taxon>
        <taxon>Actinomycetota</taxon>
        <taxon>Actinomycetes</taxon>
        <taxon>Bifidobacteriales</taxon>
        <taxon>Bifidobacteriaceae</taxon>
        <taxon>Bifidobacterium</taxon>
    </lineage>
</organism>
<evidence type="ECO:0000256" key="1">
    <source>
        <dbReference type="SAM" id="MobiDB-lite"/>
    </source>
</evidence>
<feature type="transmembrane region" description="Helical" evidence="2">
    <location>
        <begin position="35"/>
        <end position="56"/>
    </location>
</feature>
<accession>A0A6I1GIK1</accession>
<dbReference type="EMBL" id="WBVT01000001">
    <property type="protein sequence ID" value="KAB7791473.1"/>
    <property type="molecule type" value="Genomic_DNA"/>
</dbReference>
<evidence type="ECO:0000313" key="3">
    <source>
        <dbReference type="EMBL" id="KAB7791473.1"/>
    </source>
</evidence>
<sequence length="264" mass="30170">MADKDEKNKQSKPKKKSTIKQIIQIFKYTYKEDKILPLLLACGLLLPVVVFIVLGIVFHWSVITWVFMMIMGVMLGCLLATIVLTRRADMVGYRQLEGRPGAAVTVLRNINKAGFNFPEQPIWIDPRTKDAIWRGTGYNGVYLLGEGDYHRVKHAMDRQEQNIKSVTAGSSIPVYRILVGKGEGQVRLKNVRNTVIRKKAYRPTHHKNALIAKIHPRERFLLTKAELETLNRRLSTLQNKNTGIPKGIDPTRMQKVSRRAMRGR</sequence>
<evidence type="ECO:0000313" key="4">
    <source>
        <dbReference type="Proteomes" id="UP000441772"/>
    </source>
</evidence>
<dbReference type="AlphaFoldDB" id="A0A6I1GIK1"/>
<keyword evidence="2" id="KW-1133">Transmembrane helix</keyword>